<comment type="caution">
    <text evidence="8">The sequence shown here is derived from an EMBL/GenBank/DDBJ whole genome shotgun (WGS) entry which is preliminary data.</text>
</comment>
<gene>
    <name evidence="8" type="ORF">DSM04_11031</name>
</gene>
<reference evidence="8 9" key="1">
    <citation type="submission" date="2018-07" db="EMBL/GenBank/DDBJ databases">
        <title>Leeuwenhoekiella genomics.</title>
        <authorList>
            <person name="Tahon G."/>
            <person name="Willems A."/>
        </authorList>
    </citation>
    <scope>NUCLEOTIDE SEQUENCE [LARGE SCALE GENOMIC DNA]</scope>
    <source>
        <strain evidence="8 9">R-50232</strain>
    </source>
</reference>
<evidence type="ECO:0000256" key="4">
    <source>
        <dbReference type="ARBA" id="ARBA00023136"/>
    </source>
</evidence>
<evidence type="ECO:0000256" key="5">
    <source>
        <dbReference type="ARBA" id="ARBA00023237"/>
    </source>
</evidence>
<evidence type="ECO:0000313" key="8">
    <source>
        <dbReference type="EMBL" id="RXG11539.1"/>
    </source>
</evidence>
<organism evidence="8 9">
    <name type="scientific">Leeuwenhoekiella aestuarii</name>
    <dbReference type="NCBI Taxonomy" id="2249426"/>
    <lineage>
        <taxon>Bacteria</taxon>
        <taxon>Pseudomonadati</taxon>
        <taxon>Bacteroidota</taxon>
        <taxon>Flavobacteriia</taxon>
        <taxon>Flavobacteriales</taxon>
        <taxon>Flavobacteriaceae</taxon>
        <taxon>Leeuwenhoekiella</taxon>
    </lineage>
</organism>
<dbReference type="InterPro" id="IPR012944">
    <property type="entry name" value="SusD_RagB_dom"/>
</dbReference>
<keyword evidence="9" id="KW-1185">Reference proteome</keyword>
<dbReference type="PROSITE" id="PS51257">
    <property type="entry name" value="PROKAR_LIPOPROTEIN"/>
    <property type="match status" value="1"/>
</dbReference>
<dbReference type="EMBL" id="QOVI01000010">
    <property type="protein sequence ID" value="RXG11539.1"/>
    <property type="molecule type" value="Genomic_DNA"/>
</dbReference>
<keyword evidence="3" id="KW-0732">Signal</keyword>
<dbReference type="InterPro" id="IPR011990">
    <property type="entry name" value="TPR-like_helical_dom_sf"/>
</dbReference>
<feature type="domain" description="SusD-like N-terminal" evidence="7">
    <location>
        <begin position="56"/>
        <end position="236"/>
    </location>
</feature>
<evidence type="ECO:0000256" key="2">
    <source>
        <dbReference type="ARBA" id="ARBA00006275"/>
    </source>
</evidence>
<dbReference type="SUPFAM" id="SSF48452">
    <property type="entry name" value="TPR-like"/>
    <property type="match status" value="1"/>
</dbReference>
<evidence type="ECO:0000256" key="3">
    <source>
        <dbReference type="ARBA" id="ARBA00022729"/>
    </source>
</evidence>
<dbReference type="InterPro" id="IPR033985">
    <property type="entry name" value="SusD-like_N"/>
</dbReference>
<keyword evidence="5" id="KW-0998">Cell outer membrane</keyword>
<proteinExistence type="inferred from homology"/>
<dbReference type="OrthoDB" id="653598at2"/>
<protein>
    <submittedName>
        <fullName evidence="8">SusD-like starch-binding protein associating with outer membrane</fullName>
    </submittedName>
</protein>
<dbReference type="GO" id="GO:0009279">
    <property type="term" value="C:cell outer membrane"/>
    <property type="evidence" value="ECO:0007669"/>
    <property type="project" value="UniProtKB-SubCell"/>
</dbReference>
<comment type="subcellular location">
    <subcellularLocation>
        <location evidence="1">Cell outer membrane</location>
    </subcellularLocation>
</comment>
<accession>A0A4Q0NPC4</accession>
<sequence>MIMKKHSLYILFLLISVVFVSCDDYVDIKTEGRLYPEETENYRYLLNQTAIFDASYSLVDVASDDIEMRENYSSFFENNYGTSDYYRPFKDTYKWADSIYYTGDTDNDLVVMYEGLYTANVVITEVLESNNGTEAEKASLQAEALVHRAYIFLDLVNIFGKAYDAETSETDLGIPMFTEPTVTEDITRASVKEVYDQIVSDLQQAIDGGLSPKRTGIEVGFPSLASAHALLARTYLYMGRYAEAQAEAESALGLQSSLLNMEDYIETPDSGWPRRIEDPELILSKKSISTYVYAPSLLTLNDELLNTFEEEDLRYQSYTRPISEMSYDQVSGGRAYCVALLTGEARNAGPTVPEMLLIKAEGEARAGNADAAMATINKLRQARFKADEYQPLAAADADDALVKVLEERRKELMAKGGFRWFDLKRLNKDPRFAKTITHRYVDEVFTLEPGGDRYQFPFASSLFQYAPNLEQNP</sequence>
<comment type="similarity">
    <text evidence="2">Belongs to the SusD family.</text>
</comment>
<dbReference type="Gene3D" id="1.25.40.390">
    <property type="match status" value="1"/>
</dbReference>
<dbReference type="Pfam" id="PF07980">
    <property type="entry name" value="SusD_RagB"/>
    <property type="match status" value="1"/>
</dbReference>
<keyword evidence="4" id="KW-0472">Membrane</keyword>
<evidence type="ECO:0000259" key="7">
    <source>
        <dbReference type="Pfam" id="PF14322"/>
    </source>
</evidence>
<feature type="domain" description="RagB/SusD" evidence="6">
    <location>
        <begin position="354"/>
        <end position="429"/>
    </location>
</feature>
<evidence type="ECO:0000259" key="6">
    <source>
        <dbReference type="Pfam" id="PF07980"/>
    </source>
</evidence>
<dbReference type="AlphaFoldDB" id="A0A4Q0NPC4"/>
<name>A0A4Q0NPC4_9FLAO</name>
<dbReference type="Pfam" id="PF14322">
    <property type="entry name" value="SusD-like_3"/>
    <property type="match status" value="1"/>
</dbReference>
<dbReference type="Proteomes" id="UP000289821">
    <property type="component" value="Unassembled WGS sequence"/>
</dbReference>
<evidence type="ECO:0000256" key="1">
    <source>
        <dbReference type="ARBA" id="ARBA00004442"/>
    </source>
</evidence>
<evidence type="ECO:0000313" key="9">
    <source>
        <dbReference type="Proteomes" id="UP000289821"/>
    </source>
</evidence>